<dbReference type="PROSITE" id="PS52045">
    <property type="entry name" value="NEPROSIN_PEP_CD"/>
    <property type="match status" value="1"/>
</dbReference>
<dbReference type="PANTHER" id="PTHR31589">
    <property type="entry name" value="PROTEIN, PUTATIVE (DUF239)-RELATED-RELATED"/>
    <property type="match status" value="1"/>
</dbReference>
<sequence>MDHFLRFIILLAIVPTAVTIKSSDGEDVNCVDIKKQPAFENILLKNHVLQAWPSEIPKPIGTFQKDKRQTFEAHVSTAMCPEGTVSIRAGNDTVSRRTEPDRTNYTPGHEYAIMVTETPQKLYGTKSTINVWNPAIEDEAKEMSISQIWISSGKYAYGDLNTIEVGLQVLPKLYKDNKTRLFLFWTVRFNFSL</sequence>
<evidence type="ECO:0000259" key="2">
    <source>
        <dbReference type="PROSITE" id="PS52045"/>
    </source>
</evidence>
<dbReference type="InterPro" id="IPR053168">
    <property type="entry name" value="Glutamic_endopeptidase"/>
</dbReference>
<feature type="signal peptide" evidence="1">
    <location>
        <begin position="1"/>
        <end position="19"/>
    </location>
</feature>
<keyword evidence="1" id="KW-0732">Signal</keyword>
<comment type="caution">
    <text evidence="3">The sequence shown here is derived from an EMBL/GenBank/DDBJ whole genome shotgun (WGS) entry which is preliminary data.</text>
</comment>
<dbReference type="InterPro" id="IPR004314">
    <property type="entry name" value="Neprosin"/>
</dbReference>
<protein>
    <recommendedName>
        <fullName evidence="2">Neprosin PEP catalytic domain-containing protein</fullName>
    </recommendedName>
</protein>
<name>A0ABQ7CIH6_BRACR</name>
<dbReference type="Proteomes" id="UP000266723">
    <property type="component" value="Unassembled WGS sequence"/>
</dbReference>
<gene>
    <name evidence="3" type="ORF">DY000_02002356</name>
</gene>
<keyword evidence="4" id="KW-1185">Reference proteome</keyword>
<evidence type="ECO:0000256" key="1">
    <source>
        <dbReference type="SAM" id="SignalP"/>
    </source>
</evidence>
<feature type="chain" id="PRO_5047088788" description="Neprosin PEP catalytic domain-containing protein" evidence="1">
    <location>
        <begin position="20"/>
        <end position="193"/>
    </location>
</feature>
<evidence type="ECO:0000313" key="4">
    <source>
        <dbReference type="Proteomes" id="UP000266723"/>
    </source>
</evidence>
<dbReference type="PANTHER" id="PTHR31589:SF222">
    <property type="entry name" value="RRM DOMAIN-CONTAINING PROTEIN"/>
    <property type="match status" value="1"/>
</dbReference>
<evidence type="ECO:0000313" key="3">
    <source>
        <dbReference type="EMBL" id="KAF3551750.1"/>
    </source>
</evidence>
<dbReference type="Pfam" id="PF14365">
    <property type="entry name" value="Neprosin_AP"/>
    <property type="match status" value="1"/>
</dbReference>
<dbReference type="Gene3D" id="3.90.1320.10">
    <property type="entry name" value="Outer-capsid protein sigma 3, large lobe"/>
    <property type="match status" value="1"/>
</dbReference>
<organism evidence="3 4">
    <name type="scientific">Brassica cretica</name>
    <name type="common">Mustard</name>
    <dbReference type="NCBI Taxonomy" id="69181"/>
    <lineage>
        <taxon>Eukaryota</taxon>
        <taxon>Viridiplantae</taxon>
        <taxon>Streptophyta</taxon>
        <taxon>Embryophyta</taxon>
        <taxon>Tracheophyta</taxon>
        <taxon>Spermatophyta</taxon>
        <taxon>Magnoliopsida</taxon>
        <taxon>eudicotyledons</taxon>
        <taxon>Gunneridae</taxon>
        <taxon>Pentapetalae</taxon>
        <taxon>rosids</taxon>
        <taxon>malvids</taxon>
        <taxon>Brassicales</taxon>
        <taxon>Brassicaceae</taxon>
        <taxon>Brassiceae</taxon>
        <taxon>Brassica</taxon>
    </lineage>
</organism>
<proteinExistence type="predicted"/>
<accession>A0ABQ7CIH6</accession>
<reference evidence="3 4" key="1">
    <citation type="journal article" date="2020" name="BMC Genomics">
        <title>Intraspecific diversification of the crop wild relative Brassica cretica Lam. using demographic model selection.</title>
        <authorList>
            <person name="Kioukis A."/>
            <person name="Michalopoulou V.A."/>
            <person name="Briers L."/>
            <person name="Pirintsos S."/>
            <person name="Studholme D.J."/>
            <person name="Pavlidis P."/>
            <person name="Sarris P.F."/>
        </authorList>
    </citation>
    <scope>NUCLEOTIDE SEQUENCE [LARGE SCALE GENOMIC DNA]</scope>
    <source>
        <strain evidence="4">cv. PFS-1207/04</strain>
    </source>
</reference>
<dbReference type="InterPro" id="IPR025521">
    <property type="entry name" value="Neprosin_propep"/>
</dbReference>
<feature type="domain" description="Neprosin PEP catalytic" evidence="2">
    <location>
        <begin position="103"/>
        <end position="193"/>
    </location>
</feature>
<dbReference type="Pfam" id="PF03080">
    <property type="entry name" value="Neprosin"/>
    <property type="match status" value="1"/>
</dbReference>
<dbReference type="EMBL" id="QGKV02000832">
    <property type="protein sequence ID" value="KAF3551750.1"/>
    <property type="molecule type" value="Genomic_DNA"/>
</dbReference>